<protein>
    <submittedName>
        <fullName evidence="1">Uncharacterized protein</fullName>
    </submittedName>
</protein>
<dbReference type="EMBL" id="BEXD01000979">
    <property type="protein sequence ID" value="GBB91482.1"/>
    <property type="molecule type" value="Genomic_DNA"/>
</dbReference>
<dbReference type="Proteomes" id="UP000247702">
    <property type="component" value="Unassembled WGS sequence"/>
</dbReference>
<dbReference type="Proteomes" id="UP000615446">
    <property type="component" value="Unassembled WGS sequence"/>
</dbReference>
<sequence>MKPESVSAASNSNKRKAVTESFARDEYYIGYDELISYLKERKYLSYRGFLLSYRKVIVNSLFTDDWNNLDNTWAGRFLEEAEKLPLNRKDLMKLIKKVKLERDGNGLQMYWTGVINECGKENILTTISIQDSNPSIELWTKQMEVLEKNKDKLLYRHVVNNALLVASAYENLVEGNIIPFIKSLKTFLLARSQMSLYSADEPVLQAIVESLLPLIYRIPELSLVMDGKKEKGCGRFGYSDIFILKDIGDSNSNVSLELKYISLSGLMKNQKNKFGANDLENLDKVLEKEKEEILLKRLHTYWSKEHKETRQITIGEVLNNGVNQLKSYMNIISKGKTADYYSSGVFDKRVKITKSDPNKLKGFVVLVIGFRRVLWRSAEEVTSNYTYNKV</sequence>
<dbReference type="EMBL" id="BLAL01000194">
    <property type="protein sequence ID" value="GES90257.1"/>
    <property type="molecule type" value="Genomic_DNA"/>
</dbReference>
<evidence type="ECO:0000313" key="3">
    <source>
        <dbReference type="Proteomes" id="UP000247702"/>
    </source>
</evidence>
<gene>
    <name evidence="2" type="ORF">RCL2_001711800</name>
    <name evidence="1" type="ORF">RclHR1_01880013</name>
</gene>
<comment type="caution">
    <text evidence="1">The sequence shown here is derived from an EMBL/GenBank/DDBJ whole genome shotgun (WGS) entry which is preliminary data.</text>
</comment>
<dbReference type="OrthoDB" id="3068380at2759"/>
<evidence type="ECO:0000313" key="2">
    <source>
        <dbReference type="EMBL" id="GES90257.1"/>
    </source>
</evidence>
<proteinExistence type="predicted"/>
<keyword evidence="3" id="KW-1185">Reference proteome</keyword>
<reference evidence="2" key="2">
    <citation type="submission" date="2019-10" db="EMBL/GenBank/DDBJ databases">
        <title>Conservation and host-specific expression of non-tandemly repeated heterogenous ribosome RNA gene in arbuscular mycorrhizal fungi.</title>
        <authorList>
            <person name="Maeda T."/>
            <person name="Kobayashi Y."/>
            <person name="Nakagawa T."/>
            <person name="Ezawa T."/>
            <person name="Yamaguchi K."/>
            <person name="Bino T."/>
            <person name="Nishimoto Y."/>
            <person name="Shigenobu S."/>
            <person name="Kawaguchi M."/>
        </authorList>
    </citation>
    <scope>NUCLEOTIDE SEQUENCE</scope>
    <source>
        <strain evidence="2">HR1</strain>
    </source>
</reference>
<organism evidence="1 3">
    <name type="scientific">Rhizophagus clarus</name>
    <dbReference type="NCBI Taxonomy" id="94130"/>
    <lineage>
        <taxon>Eukaryota</taxon>
        <taxon>Fungi</taxon>
        <taxon>Fungi incertae sedis</taxon>
        <taxon>Mucoromycota</taxon>
        <taxon>Glomeromycotina</taxon>
        <taxon>Glomeromycetes</taxon>
        <taxon>Glomerales</taxon>
        <taxon>Glomeraceae</taxon>
        <taxon>Rhizophagus</taxon>
    </lineage>
</organism>
<accession>A0A2Z6QS83</accession>
<dbReference type="AlphaFoldDB" id="A0A2Z6QS83"/>
<evidence type="ECO:0000313" key="1">
    <source>
        <dbReference type="EMBL" id="GBB91482.1"/>
    </source>
</evidence>
<name>A0A2Z6QS83_9GLOM</name>
<reference evidence="1 3" key="1">
    <citation type="submission" date="2017-11" db="EMBL/GenBank/DDBJ databases">
        <title>The genome of Rhizophagus clarus HR1 reveals common genetic basis of auxotrophy among arbuscular mycorrhizal fungi.</title>
        <authorList>
            <person name="Kobayashi Y."/>
        </authorList>
    </citation>
    <scope>NUCLEOTIDE SEQUENCE [LARGE SCALE GENOMIC DNA]</scope>
    <source>
        <strain evidence="1 3">HR1</strain>
    </source>
</reference>